<sequence>MKTTEADTLAELIDDCTDLPRELRGAESDAHPEPGAATPWQVDDANYAQVVDLDVYV</sequence>
<name>A0A3N1H5A0_9PSEU</name>
<dbReference type="EMBL" id="RJKM01000001">
    <property type="protein sequence ID" value="ROP37705.1"/>
    <property type="molecule type" value="Genomic_DNA"/>
</dbReference>
<protein>
    <submittedName>
        <fullName evidence="1">Uncharacterized protein</fullName>
    </submittedName>
</protein>
<evidence type="ECO:0000313" key="1">
    <source>
        <dbReference type="EMBL" id="ROP37705.1"/>
    </source>
</evidence>
<dbReference type="Proteomes" id="UP000268727">
    <property type="component" value="Unassembled WGS sequence"/>
</dbReference>
<organism evidence="1 2">
    <name type="scientific">Saccharothrix texasensis</name>
    <dbReference type="NCBI Taxonomy" id="103734"/>
    <lineage>
        <taxon>Bacteria</taxon>
        <taxon>Bacillati</taxon>
        <taxon>Actinomycetota</taxon>
        <taxon>Actinomycetes</taxon>
        <taxon>Pseudonocardiales</taxon>
        <taxon>Pseudonocardiaceae</taxon>
        <taxon>Saccharothrix</taxon>
    </lineage>
</organism>
<keyword evidence="2" id="KW-1185">Reference proteome</keyword>
<evidence type="ECO:0000313" key="2">
    <source>
        <dbReference type="Proteomes" id="UP000268727"/>
    </source>
</evidence>
<proteinExistence type="predicted"/>
<dbReference type="RefSeq" id="WP_170185088.1">
    <property type="nucleotide sequence ID" value="NZ_RJKM01000001.1"/>
</dbReference>
<dbReference type="AlphaFoldDB" id="A0A3N1H5A0"/>
<reference evidence="1 2" key="1">
    <citation type="submission" date="2018-11" db="EMBL/GenBank/DDBJ databases">
        <title>Sequencing the genomes of 1000 actinobacteria strains.</title>
        <authorList>
            <person name="Klenk H.-P."/>
        </authorList>
    </citation>
    <scope>NUCLEOTIDE SEQUENCE [LARGE SCALE GENOMIC DNA]</scope>
    <source>
        <strain evidence="1 2">DSM 44231</strain>
    </source>
</reference>
<comment type="caution">
    <text evidence="1">The sequence shown here is derived from an EMBL/GenBank/DDBJ whole genome shotgun (WGS) entry which is preliminary data.</text>
</comment>
<gene>
    <name evidence="1" type="ORF">EDD40_3026</name>
</gene>
<accession>A0A3N1H5A0</accession>